<dbReference type="Gene3D" id="3.30.710.10">
    <property type="entry name" value="Potassium Channel Kv1.1, Chain A"/>
    <property type="match status" value="1"/>
</dbReference>
<proteinExistence type="predicted"/>
<organism evidence="1 2">
    <name type="scientific">Symbiodinium natans</name>
    <dbReference type="NCBI Taxonomy" id="878477"/>
    <lineage>
        <taxon>Eukaryota</taxon>
        <taxon>Sar</taxon>
        <taxon>Alveolata</taxon>
        <taxon>Dinophyceae</taxon>
        <taxon>Suessiales</taxon>
        <taxon>Symbiodiniaceae</taxon>
        <taxon>Symbiodinium</taxon>
    </lineage>
</organism>
<keyword evidence="2" id="KW-1185">Reference proteome</keyword>
<reference evidence="1" key="1">
    <citation type="submission" date="2021-02" db="EMBL/GenBank/DDBJ databases">
        <authorList>
            <person name="Dougan E. K."/>
            <person name="Rhodes N."/>
            <person name="Thang M."/>
            <person name="Chan C."/>
        </authorList>
    </citation>
    <scope>NUCLEOTIDE SEQUENCE</scope>
</reference>
<dbReference type="OrthoDB" id="415505at2759"/>
<dbReference type="EMBL" id="CAJNDS010002345">
    <property type="protein sequence ID" value="CAE7442929.1"/>
    <property type="molecule type" value="Genomic_DNA"/>
</dbReference>
<gene>
    <name evidence="1" type="ORF">SNAT2548_LOCUS24088</name>
</gene>
<comment type="caution">
    <text evidence="1">The sequence shown here is derived from an EMBL/GenBank/DDBJ whole genome shotgun (WGS) entry which is preliminary data.</text>
</comment>
<dbReference type="Proteomes" id="UP000604046">
    <property type="component" value="Unassembled WGS sequence"/>
</dbReference>
<protein>
    <submittedName>
        <fullName evidence="1">Uncharacterized protein</fullName>
    </submittedName>
</protein>
<sequence>MLSEPRWKEAQSNEIDLRSDPHADVRSFSAILTFFLSETFLARGDEVLAFAVRRLADRYGLKELLVKAESELENLLCADNVLKFLGQVTGTGGLLEMACLDMIKANGCELLDQQQENLDRIAEENPELVKQLFRLLLAAKSHKKRLKFGLQGEVHASHGPGPKGALLEKFKKGQEMLEIQDPRDAAIQQLLAESTDADGPSLLGRLCWCQTAPIPRPPSAIEDIDAVRNLVGVTLQAGSHATAGSLEILRWARFDAETRTLTATGFGGWKQPWYTGAWTEPAGDPIWCFLLWLARVGNATYEFRFSEDFQRADIIPKGNLGIFCCCCCPCIPPWFEIPSCLTRNYMVQADSSIKGDHWERFQGNCCQTPTFYYDIYTVYDREGKETRWSHLAREQAPAQVMMTI</sequence>
<dbReference type="AlphaFoldDB" id="A0A812RJK0"/>
<evidence type="ECO:0000313" key="2">
    <source>
        <dbReference type="Proteomes" id="UP000604046"/>
    </source>
</evidence>
<accession>A0A812RJK0</accession>
<name>A0A812RJK0_9DINO</name>
<evidence type="ECO:0000313" key="1">
    <source>
        <dbReference type="EMBL" id="CAE7442929.1"/>
    </source>
</evidence>
<dbReference type="InterPro" id="IPR011333">
    <property type="entry name" value="SKP1/BTB/POZ_sf"/>
</dbReference>